<dbReference type="EMBL" id="JBHSTE010000003">
    <property type="protein sequence ID" value="MFC6333100.1"/>
    <property type="molecule type" value="Genomic_DNA"/>
</dbReference>
<evidence type="ECO:0000256" key="4">
    <source>
        <dbReference type="ARBA" id="ARBA00022884"/>
    </source>
</evidence>
<dbReference type="EC" id="2.1.-.-" evidence="5"/>
<accession>A0ABW1V5R2</accession>
<name>A0ABW1V5R2_9BACL</name>
<keyword evidence="3" id="KW-0949">S-adenosyl-L-methionine</keyword>
<evidence type="ECO:0000313" key="5">
    <source>
        <dbReference type="EMBL" id="MFC6333100.1"/>
    </source>
</evidence>
<dbReference type="Proteomes" id="UP001596233">
    <property type="component" value="Unassembled WGS sequence"/>
</dbReference>
<comment type="caution">
    <text evidence="5">The sequence shown here is derived from an EMBL/GenBank/DDBJ whole genome shotgun (WGS) entry which is preliminary data.</text>
</comment>
<dbReference type="GO" id="GO:0008168">
    <property type="term" value="F:methyltransferase activity"/>
    <property type="evidence" value="ECO:0007669"/>
    <property type="project" value="UniProtKB-KW"/>
</dbReference>
<dbReference type="CDD" id="cd02440">
    <property type="entry name" value="AdoMet_MTases"/>
    <property type="match status" value="1"/>
</dbReference>
<dbReference type="RefSeq" id="WP_379234203.1">
    <property type="nucleotide sequence ID" value="NZ_JBHSTE010000003.1"/>
</dbReference>
<keyword evidence="2 5" id="KW-0808">Transferase</keyword>
<dbReference type="SUPFAM" id="SSF53335">
    <property type="entry name" value="S-adenosyl-L-methionine-dependent methyltransferases"/>
    <property type="match status" value="1"/>
</dbReference>
<dbReference type="InterPro" id="IPR001737">
    <property type="entry name" value="KsgA/Erm"/>
</dbReference>
<dbReference type="InterPro" id="IPR051052">
    <property type="entry name" value="Diverse_substrate_MTase"/>
</dbReference>
<dbReference type="PANTHER" id="PTHR44942:SF4">
    <property type="entry name" value="METHYLTRANSFERASE TYPE 11 DOMAIN-CONTAINING PROTEIN"/>
    <property type="match status" value="1"/>
</dbReference>
<evidence type="ECO:0000256" key="2">
    <source>
        <dbReference type="ARBA" id="ARBA00022679"/>
    </source>
</evidence>
<proteinExistence type="predicted"/>
<keyword evidence="4" id="KW-0694">RNA-binding</keyword>
<protein>
    <submittedName>
        <fullName evidence="5">Class I SAM-dependent methyltransferase</fullName>
        <ecNumber evidence="5">2.1.-.-</ecNumber>
    </submittedName>
</protein>
<dbReference type="InterPro" id="IPR029063">
    <property type="entry name" value="SAM-dependent_MTases_sf"/>
</dbReference>
<evidence type="ECO:0000256" key="1">
    <source>
        <dbReference type="ARBA" id="ARBA00022603"/>
    </source>
</evidence>
<dbReference type="Pfam" id="PF00398">
    <property type="entry name" value="RrnaAD"/>
    <property type="match status" value="1"/>
</dbReference>
<reference evidence="6" key="1">
    <citation type="journal article" date="2019" name="Int. J. Syst. Evol. Microbiol.">
        <title>The Global Catalogue of Microorganisms (GCM) 10K type strain sequencing project: providing services to taxonomists for standard genome sequencing and annotation.</title>
        <authorList>
            <consortium name="The Broad Institute Genomics Platform"/>
            <consortium name="The Broad Institute Genome Sequencing Center for Infectious Disease"/>
            <person name="Wu L."/>
            <person name="Ma J."/>
        </authorList>
    </citation>
    <scope>NUCLEOTIDE SEQUENCE [LARGE SCALE GENOMIC DNA]</scope>
    <source>
        <strain evidence="6">PCU 280</strain>
    </source>
</reference>
<keyword evidence="6" id="KW-1185">Reference proteome</keyword>
<evidence type="ECO:0000256" key="3">
    <source>
        <dbReference type="ARBA" id="ARBA00022691"/>
    </source>
</evidence>
<organism evidence="5 6">
    <name type="scientific">Paenibacillus septentrionalis</name>
    <dbReference type="NCBI Taxonomy" id="429342"/>
    <lineage>
        <taxon>Bacteria</taxon>
        <taxon>Bacillati</taxon>
        <taxon>Bacillota</taxon>
        <taxon>Bacilli</taxon>
        <taxon>Bacillales</taxon>
        <taxon>Paenibacillaceae</taxon>
        <taxon>Paenibacillus</taxon>
    </lineage>
</organism>
<dbReference type="GO" id="GO:0032259">
    <property type="term" value="P:methylation"/>
    <property type="evidence" value="ECO:0007669"/>
    <property type="project" value="UniProtKB-KW"/>
</dbReference>
<evidence type="ECO:0000313" key="6">
    <source>
        <dbReference type="Proteomes" id="UP001596233"/>
    </source>
</evidence>
<gene>
    <name evidence="5" type="ORF">ACFP56_10735</name>
</gene>
<sequence length="258" mass="29788">MENKETFNFIANEYERFRPTYPDEMFDDIFYYSNAEKKDSILEIGCGTGQATGGLVSKDYRNITCIELGDKLAHFTAEKFKSYASIKVINSSFEDWNGEGSPFKLAVSGTAFHFINPKFGYRRVWELLEDSGSIGFFWTIHVPKYDEIHNEIRTHYKELAPQLDDSKLQTPEEAINERRTLTENSGLFSNIIVKEYNQVLSYTSGDYISLLNTNSKHRQLSESVRYSLLNRIKNSIDRSGGYIYKDHRVALFLGKKLT</sequence>
<dbReference type="PANTHER" id="PTHR44942">
    <property type="entry name" value="METHYLTRANSF_11 DOMAIN-CONTAINING PROTEIN"/>
    <property type="match status" value="1"/>
</dbReference>
<keyword evidence="1 5" id="KW-0489">Methyltransferase</keyword>
<dbReference type="Gene3D" id="3.40.50.150">
    <property type="entry name" value="Vaccinia Virus protein VP39"/>
    <property type="match status" value="1"/>
</dbReference>